<feature type="region of interest" description="Disordered" evidence="1">
    <location>
        <begin position="379"/>
        <end position="416"/>
    </location>
</feature>
<dbReference type="OrthoDB" id="861279at2759"/>
<comment type="caution">
    <text evidence="2">The sequence shown here is derived from an EMBL/GenBank/DDBJ whole genome shotgun (WGS) entry which is preliminary data.</text>
</comment>
<reference evidence="2" key="1">
    <citation type="submission" date="2022-02" db="EMBL/GenBank/DDBJ databases">
        <authorList>
            <person name="Henning P.M."/>
            <person name="McCubbin A.G."/>
            <person name="Shore J.S."/>
        </authorList>
    </citation>
    <scope>NUCLEOTIDE SEQUENCE</scope>
    <source>
        <strain evidence="2">F60SS</strain>
        <tissue evidence="2">Leaves</tissue>
    </source>
</reference>
<dbReference type="PANTHER" id="PTHR34427:SF5">
    <property type="entry name" value="DUF4283 DOMAIN-CONTAINING PROTEIN"/>
    <property type="match status" value="1"/>
</dbReference>
<evidence type="ECO:0000313" key="2">
    <source>
        <dbReference type="EMBL" id="KAJ4823311.1"/>
    </source>
</evidence>
<accession>A0A9Q0F469</accession>
<protein>
    <recommendedName>
        <fullName evidence="4">RRM domain-containing protein</fullName>
    </recommendedName>
</protein>
<gene>
    <name evidence="2" type="ORF">Tsubulata_026617</name>
</gene>
<proteinExistence type="predicted"/>
<dbReference type="Proteomes" id="UP001141552">
    <property type="component" value="Unassembled WGS sequence"/>
</dbReference>
<feature type="region of interest" description="Disordered" evidence="1">
    <location>
        <begin position="132"/>
        <end position="152"/>
    </location>
</feature>
<dbReference type="AlphaFoldDB" id="A0A9Q0F469"/>
<evidence type="ECO:0008006" key="4">
    <source>
        <dbReference type="Google" id="ProtNLM"/>
    </source>
</evidence>
<feature type="region of interest" description="Disordered" evidence="1">
    <location>
        <begin position="1"/>
        <end position="21"/>
    </location>
</feature>
<feature type="compositionally biased region" description="Polar residues" evidence="1">
    <location>
        <begin position="132"/>
        <end position="145"/>
    </location>
</feature>
<evidence type="ECO:0000313" key="3">
    <source>
        <dbReference type="Proteomes" id="UP001141552"/>
    </source>
</evidence>
<name>A0A9Q0F469_9ROSI</name>
<reference evidence="2" key="2">
    <citation type="journal article" date="2023" name="Plants (Basel)">
        <title>Annotation of the Turnera subulata (Passifloraceae) Draft Genome Reveals the S-Locus Evolved after the Divergence of Turneroideae from Passifloroideae in a Stepwise Manner.</title>
        <authorList>
            <person name="Henning P.M."/>
            <person name="Roalson E.H."/>
            <person name="Mir W."/>
            <person name="McCubbin A.G."/>
            <person name="Shore J.S."/>
        </authorList>
    </citation>
    <scope>NUCLEOTIDE SEQUENCE</scope>
    <source>
        <strain evidence="2">F60SS</strain>
    </source>
</reference>
<dbReference type="PANTHER" id="PTHR34427">
    <property type="entry name" value="DUF4283 DOMAIN PROTEIN"/>
    <property type="match status" value="1"/>
</dbReference>
<organism evidence="2 3">
    <name type="scientific">Turnera subulata</name>
    <dbReference type="NCBI Taxonomy" id="218843"/>
    <lineage>
        <taxon>Eukaryota</taxon>
        <taxon>Viridiplantae</taxon>
        <taxon>Streptophyta</taxon>
        <taxon>Embryophyta</taxon>
        <taxon>Tracheophyta</taxon>
        <taxon>Spermatophyta</taxon>
        <taxon>Magnoliopsida</taxon>
        <taxon>eudicotyledons</taxon>
        <taxon>Gunneridae</taxon>
        <taxon>Pentapetalae</taxon>
        <taxon>rosids</taxon>
        <taxon>fabids</taxon>
        <taxon>Malpighiales</taxon>
        <taxon>Passifloraceae</taxon>
        <taxon>Turnera</taxon>
    </lineage>
</organism>
<keyword evidence="3" id="KW-1185">Reference proteome</keyword>
<dbReference type="EMBL" id="JAKUCV010007483">
    <property type="protein sequence ID" value="KAJ4823311.1"/>
    <property type="molecule type" value="Genomic_DNA"/>
</dbReference>
<evidence type="ECO:0000256" key="1">
    <source>
        <dbReference type="SAM" id="MobiDB-lite"/>
    </source>
</evidence>
<sequence length="416" mass="46085">MSPAFRAASQPFTTTVESSLNPNLPPVIDQIPYHTRDDHQTTHYRYIIKQSISHPQPPYPTTLNLSTFPGGAGKFGDVMDVFIPQKLNKKGNRFAFIRFNRPGNVHALTEKISTVQADGINLGASLARNRSVQSGTNANNNTTSRVQRRHDQVDHVAPQNKSYVETVHGTAPAPPRTENVSQSTTGQIYIPREASPSWLDQCILAVMKNPIPIHSITAMVHTSINKEVSVIPMGGVSSLLRFQTTKEMNEVLRNTPKALSQICSEFRQWKTDDCTFNRLCWVLIRSTPPCVWNDEFFGAVVACVGVMVDCSQDTRSQTRLDVAEVLILTTDFGFVNRSLSVNIGGKQYNIGIMETQYDPLDWAWLPSFLSTTANTSPHGLFRQSQQTSKSPLINPSSHSRQVSACTSSSGNPNQLD</sequence>
<feature type="compositionally biased region" description="Polar residues" evidence="1">
    <location>
        <begin position="10"/>
        <end position="21"/>
    </location>
</feature>